<reference evidence="19 20" key="3">
    <citation type="journal article" date="2008" name="BMC Genomics">
        <title>The genome of the versatile nitrogen fixer Azorhizobium caulinodans ORS571.</title>
        <authorList>
            <person name="Lee KB."/>
            <person name="Backer P.D."/>
            <person name="Aono T."/>
            <person name="Liu CT."/>
            <person name="Suzuki S."/>
            <person name="Suzuki T."/>
            <person name="Kaneko T."/>
            <person name="Yamada M."/>
            <person name="Tabata S."/>
            <person name="Kupfer D.M."/>
            <person name="Najar F.Z."/>
            <person name="Wiley G.B."/>
            <person name="Roe B."/>
            <person name="Binnewies T.T."/>
            <person name="Ussery D.W."/>
            <person name="D'Haeze W."/>
            <person name="Herder J.D."/>
            <person name="Gevers D."/>
            <person name="Vereecke D."/>
            <person name="Holsters M."/>
            <person name="Oyaizu H."/>
        </authorList>
    </citation>
    <scope>NUCLEOTIDE SEQUENCE [LARGE SCALE GENOMIC DNA]</scope>
    <source>
        <strain evidence="20">ATCC 43989 / DSM 5975 / JCM 20966 / LMG 6465 / NBRC 14845 / NCIMB 13405 / ORS 571</strain>
    </source>
</reference>
<dbReference type="SUPFAM" id="SSF47384">
    <property type="entry name" value="Homodimeric domain of signal transducing histidine kinase"/>
    <property type="match status" value="1"/>
</dbReference>
<evidence type="ECO:0000313" key="19">
    <source>
        <dbReference type="EMBL" id="BAF89011.1"/>
    </source>
</evidence>
<reference evidence="19 20" key="4">
    <citation type="journal article" date="2009" name="Appl. Environ. Microbiol.">
        <title>Comparative genome-wide transcriptional profiling of Azorhizobium caulinodans ORS571 grown under free-living and symbiotic conditions.</title>
        <authorList>
            <person name="Tsukada S."/>
            <person name="Aono T."/>
            <person name="Akiba N."/>
            <person name="Lee KB."/>
            <person name="Liu CT."/>
            <person name="Toyazaki H."/>
            <person name="Oyaizu H."/>
        </authorList>
    </citation>
    <scope>NUCLEOTIDE SEQUENCE [LARGE SCALE GENOMIC DNA]</scope>
    <source>
        <strain evidence="20">ATCC 43989 / DSM 5975 / JCM 20966 / LMG 6465 / NBRC 14845 / NCIMB 13405 / ORS 571</strain>
    </source>
</reference>
<keyword evidence="12" id="KW-1133">Transmembrane helix</keyword>
<dbReference type="CDD" id="cd12914">
    <property type="entry name" value="PDC1_DGC_like"/>
    <property type="match status" value="1"/>
</dbReference>
<evidence type="ECO:0000313" key="20">
    <source>
        <dbReference type="Proteomes" id="UP000000270"/>
    </source>
</evidence>
<dbReference type="InterPro" id="IPR003594">
    <property type="entry name" value="HATPase_dom"/>
</dbReference>
<dbReference type="Proteomes" id="UP000000270">
    <property type="component" value="Chromosome"/>
</dbReference>
<evidence type="ECO:0000256" key="16">
    <source>
        <dbReference type="ARBA" id="ARBA00073143"/>
    </source>
</evidence>
<evidence type="ECO:0000256" key="7">
    <source>
        <dbReference type="ARBA" id="ARBA00022679"/>
    </source>
</evidence>
<evidence type="ECO:0000256" key="12">
    <source>
        <dbReference type="ARBA" id="ARBA00022989"/>
    </source>
</evidence>
<dbReference type="FunFam" id="1.10.287.130:FF:000049">
    <property type="entry name" value="C4-dicarboxylate transport sensor protein DctB"/>
    <property type="match status" value="1"/>
</dbReference>
<reference evidence="19 20" key="5">
    <citation type="journal article" date="2010" name="Appl. Environ. Microbiol.">
        <title>phrR-like gene praR of Azorhizobium caulinodans ORS571 is essential for symbiosis with Sesbania rostrata and is involved in expression of reb genes.</title>
        <authorList>
            <person name="Akiba N."/>
            <person name="Aono T."/>
            <person name="Toyazaki H."/>
            <person name="Sato S."/>
            <person name="Oyaizu H."/>
        </authorList>
    </citation>
    <scope>NUCLEOTIDE SEQUENCE [LARGE SCALE GENOMIC DNA]</scope>
    <source>
        <strain evidence="20">ATCC 43989 / DSM 5975 / JCM 20966 / LMG 6465 / NBRC 14845 / NCIMB 13405 / ORS 571</strain>
    </source>
</reference>
<dbReference type="PANTHER" id="PTHR43065:SF46">
    <property type="entry name" value="C4-DICARBOXYLATE TRANSPORT SENSOR PROTEIN DCTB"/>
    <property type="match status" value="1"/>
</dbReference>
<accession>A8IDY9</accession>
<evidence type="ECO:0000256" key="6">
    <source>
        <dbReference type="ARBA" id="ARBA00022553"/>
    </source>
</evidence>
<comment type="catalytic activity">
    <reaction evidence="1">
        <text>ATP + protein L-histidine = ADP + protein N-phospho-L-histidine.</text>
        <dbReference type="EC" id="2.7.13.3"/>
    </reaction>
</comment>
<evidence type="ECO:0000256" key="1">
    <source>
        <dbReference type="ARBA" id="ARBA00000085"/>
    </source>
</evidence>
<dbReference type="Pfam" id="PF02743">
    <property type="entry name" value="dCache_1"/>
    <property type="match status" value="1"/>
</dbReference>
<comment type="function">
    <text evidence="15">Member of the two-component regulatory system DctB/DctD involved in the transport of C4-dicarboxylates. DctB functions as a membrane-associated protein kinase that phosphorylates DctD in response to environmental signals.</text>
</comment>
<feature type="domain" description="Histidine kinase" evidence="18">
    <location>
        <begin position="430"/>
        <end position="638"/>
    </location>
</feature>
<keyword evidence="6" id="KW-0597">Phosphoprotein</keyword>
<sequence length="638" mass="68861">MTLCAESRTLKPAGACGFSHGGRGIPVTTPLRDRPGGQGSKARPVSWLFLGVLALAGLIGLDAAARRGAERWALSEVRVAAEAAVGLRVAMLRSEIEKQRTLPQVLAEDPGVLAALERPDEARILALDARLDVLAGATRAGAIYLLDREGMTIAASNYLTPESFVGNDYSFRPYFRRSMEVGQAEHFAFGTVSHRPGLYFSRRLEKDGQPIGVIVVKAEFDAVEEEWRRFAEPTYAADERGIVLVASEPAWRFRATVPIPEDQRAEIRASLQFGDAPLDLLPIRPAPDLPATVLTLAPPALAGQDFVEVDAPVPTTGWTLHLLAPTAPSVALATTAARSLALLLAIAGIGSVGFWVARRRRLEEEREQQALARRELEARVAERTMELSAANDRLRGEIEERRRTQVALNEMQDELVQASKLAVLGQIAASVAHEVNQPVAAIRTFAENARQFLDRGDESTARANLAIIGDLTERVGIITGELRDFARKTPPEISRVPLREVIDGARLLVGHRLRQGDIVLDVDLGPEEISVAVAPVRLEQVFVNLLQNAAEAIGERAGGRIRIEARADNGRVTVTVSDNGPGLPQEVREALFMPFVTTKSTGLGLGLVISRDIVAEFGGTFGAGEGPGAVFTLTLPRA</sequence>
<keyword evidence="7" id="KW-0808">Transferase</keyword>
<dbReference type="InterPro" id="IPR036097">
    <property type="entry name" value="HisK_dim/P_sf"/>
</dbReference>
<dbReference type="InterPro" id="IPR017055">
    <property type="entry name" value="Sig_transdc_His_kinase_DctB"/>
</dbReference>
<dbReference type="InterPro" id="IPR004358">
    <property type="entry name" value="Sig_transdc_His_kin-like_C"/>
</dbReference>
<dbReference type="EC" id="2.7.13.3" evidence="3"/>
<keyword evidence="17" id="KW-0175">Coiled coil</keyword>
<dbReference type="SMART" id="SM00388">
    <property type="entry name" value="HisKA"/>
    <property type="match status" value="1"/>
</dbReference>
<dbReference type="PANTHER" id="PTHR43065">
    <property type="entry name" value="SENSOR HISTIDINE KINASE"/>
    <property type="match status" value="1"/>
</dbReference>
<evidence type="ECO:0000256" key="17">
    <source>
        <dbReference type="SAM" id="Coils"/>
    </source>
</evidence>
<dbReference type="GO" id="GO:0005886">
    <property type="term" value="C:plasma membrane"/>
    <property type="evidence" value="ECO:0007669"/>
    <property type="project" value="UniProtKB-SubCell"/>
</dbReference>
<keyword evidence="11" id="KW-0067">ATP-binding</keyword>
<comment type="subcellular location">
    <subcellularLocation>
        <location evidence="2">Cell inner membrane</location>
        <topology evidence="2">Multi-pass membrane protein</topology>
    </subcellularLocation>
</comment>
<dbReference type="PIRSF" id="PIRSF036431">
    <property type="entry name" value="STHK_DctB"/>
    <property type="match status" value="1"/>
</dbReference>
<name>A8IDY9_AZOC5</name>
<evidence type="ECO:0000256" key="14">
    <source>
        <dbReference type="ARBA" id="ARBA00023136"/>
    </source>
</evidence>
<dbReference type="Gene3D" id="3.30.450.20">
    <property type="entry name" value="PAS domain"/>
    <property type="match status" value="2"/>
</dbReference>
<evidence type="ECO:0000256" key="10">
    <source>
        <dbReference type="ARBA" id="ARBA00022777"/>
    </source>
</evidence>
<dbReference type="SMART" id="SM00387">
    <property type="entry name" value="HATPase_c"/>
    <property type="match status" value="1"/>
</dbReference>
<evidence type="ECO:0000259" key="18">
    <source>
        <dbReference type="PROSITE" id="PS50109"/>
    </source>
</evidence>
<evidence type="ECO:0000256" key="2">
    <source>
        <dbReference type="ARBA" id="ARBA00004429"/>
    </source>
</evidence>
<keyword evidence="9" id="KW-0547">Nucleotide-binding</keyword>
<protein>
    <recommendedName>
        <fullName evidence="16">C4-dicarboxylate transport sensor protein DctB</fullName>
        <ecNumber evidence="3">2.7.13.3</ecNumber>
    </recommendedName>
</protein>
<evidence type="ECO:0000256" key="15">
    <source>
        <dbReference type="ARBA" id="ARBA00059004"/>
    </source>
</evidence>
<dbReference type="AlphaFoldDB" id="A8IDY9"/>
<keyword evidence="4" id="KW-1003">Cell membrane</keyword>
<dbReference type="HOGENOM" id="CLU_000445_94_2_5"/>
<keyword evidence="10 19" id="KW-0418">Kinase</keyword>
<reference evidence="20" key="2">
    <citation type="submission" date="2007-04" db="EMBL/GenBank/DDBJ databases">
        <title>Complete genome sequence of the nitrogen-fixing bacterium Azorhizobium caulinodans ORS571.</title>
        <authorList>
            <person name="Lee K.B."/>
            <person name="Backer P.D."/>
            <person name="Aono T."/>
            <person name="Liu C.T."/>
            <person name="Suzuki S."/>
            <person name="Suzuki T."/>
            <person name="Kaneko T."/>
            <person name="Yamada M."/>
            <person name="Tabata S."/>
            <person name="Kupfer D.M."/>
            <person name="Najar F.Z."/>
            <person name="Wiley G.B."/>
            <person name="Roe B."/>
            <person name="Binnewies T."/>
            <person name="Ussery D."/>
            <person name="Vereecke D."/>
            <person name="Gevers D."/>
            <person name="Holsters M."/>
            <person name="Oyaizu H."/>
        </authorList>
    </citation>
    <scope>NUCLEOTIDE SEQUENCE [LARGE SCALE GENOMIC DNA]</scope>
    <source>
        <strain evidence="20">ATCC 43989 / DSM 5975 / JCM 20966 / LMG 6465 / NBRC 14845 / NCIMB 13405 / ORS 571</strain>
    </source>
</reference>
<dbReference type="InterPro" id="IPR003661">
    <property type="entry name" value="HisK_dim/P_dom"/>
</dbReference>
<dbReference type="SUPFAM" id="SSF55874">
    <property type="entry name" value="ATPase domain of HSP90 chaperone/DNA topoisomerase II/histidine kinase"/>
    <property type="match status" value="1"/>
</dbReference>
<dbReference type="InterPro" id="IPR005467">
    <property type="entry name" value="His_kinase_dom"/>
</dbReference>
<keyword evidence="13" id="KW-0902">Two-component regulatory system</keyword>
<dbReference type="Pfam" id="PF00512">
    <property type="entry name" value="HisKA"/>
    <property type="match status" value="1"/>
</dbReference>
<dbReference type="PROSITE" id="PS50109">
    <property type="entry name" value="HIS_KIN"/>
    <property type="match status" value="1"/>
</dbReference>
<dbReference type="Gene3D" id="1.10.287.130">
    <property type="match status" value="1"/>
</dbReference>
<dbReference type="Gene3D" id="3.30.565.10">
    <property type="entry name" value="Histidine kinase-like ATPase, C-terminal domain"/>
    <property type="match status" value="1"/>
</dbReference>
<dbReference type="Pfam" id="PF02518">
    <property type="entry name" value="HATPase_c"/>
    <property type="match status" value="1"/>
</dbReference>
<evidence type="ECO:0000256" key="8">
    <source>
        <dbReference type="ARBA" id="ARBA00022692"/>
    </source>
</evidence>
<dbReference type="InterPro" id="IPR036890">
    <property type="entry name" value="HATPase_C_sf"/>
</dbReference>
<organism evidence="19 20">
    <name type="scientific">Azorhizobium caulinodans (strain ATCC 43989 / DSM 5975 / JCM 20966 / LMG 6465 / NBRC 14845 / NCIMB 13405 / ORS 571)</name>
    <dbReference type="NCBI Taxonomy" id="438753"/>
    <lineage>
        <taxon>Bacteria</taxon>
        <taxon>Pseudomonadati</taxon>
        <taxon>Pseudomonadota</taxon>
        <taxon>Alphaproteobacteria</taxon>
        <taxon>Hyphomicrobiales</taxon>
        <taxon>Xanthobacteraceae</taxon>
        <taxon>Azorhizobium</taxon>
    </lineage>
</organism>
<dbReference type="GO" id="GO:0000155">
    <property type="term" value="F:phosphorelay sensor kinase activity"/>
    <property type="evidence" value="ECO:0007669"/>
    <property type="project" value="InterPro"/>
</dbReference>
<evidence type="ECO:0000256" key="11">
    <source>
        <dbReference type="ARBA" id="ARBA00022840"/>
    </source>
</evidence>
<evidence type="ECO:0000256" key="9">
    <source>
        <dbReference type="ARBA" id="ARBA00022741"/>
    </source>
</evidence>
<feature type="coiled-coil region" evidence="17">
    <location>
        <begin position="359"/>
        <end position="414"/>
    </location>
</feature>
<keyword evidence="14" id="KW-0472">Membrane</keyword>
<dbReference type="Gene3D" id="6.10.250.3020">
    <property type="match status" value="1"/>
</dbReference>
<reference evidence="19 20" key="6">
    <citation type="journal article" date="2011" name="Appl. Environ. Microbiol.">
        <title>Involvement of the azorhizobial chromosome partition gene (parA) in the onset of bacteroid differentiation during Sesbania rostrata stem nodule development.</title>
        <authorList>
            <person name="Liu CT."/>
            <person name="Lee KB."/>
            <person name="Wang YS."/>
            <person name="Peng MH."/>
            <person name="Lee KT."/>
            <person name="Suzuki S."/>
            <person name="Suzuki T."/>
            <person name="Oyaizu H."/>
        </authorList>
    </citation>
    <scope>NUCLEOTIDE SEQUENCE [LARGE SCALE GENOMIC DNA]</scope>
    <source>
        <strain evidence="20">ATCC 43989 / DSM 5975 / JCM 20966 / LMG 6465 / NBRC 14845 / NCIMB 13405 / ORS 571</strain>
    </source>
</reference>
<dbReference type="InterPro" id="IPR033479">
    <property type="entry name" value="dCache_1"/>
</dbReference>
<dbReference type="STRING" id="438753.AZC_3013"/>
<evidence type="ECO:0000256" key="3">
    <source>
        <dbReference type="ARBA" id="ARBA00012438"/>
    </source>
</evidence>
<keyword evidence="20" id="KW-1185">Reference proteome</keyword>
<keyword evidence="8" id="KW-0812">Transmembrane</keyword>
<dbReference type="EMBL" id="AP009384">
    <property type="protein sequence ID" value="BAF89011.1"/>
    <property type="molecule type" value="Genomic_DNA"/>
</dbReference>
<dbReference type="GO" id="GO:0005524">
    <property type="term" value="F:ATP binding"/>
    <property type="evidence" value="ECO:0007669"/>
    <property type="project" value="UniProtKB-KW"/>
</dbReference>
<dbReference type="PRINTS" id="PR00344">
    <property type="entry name" value="BCTRLSENSOR"/>
</dbReference>
<dbReference type="eggNOG" id="COG4191">
    <property type="taxonomic scope" value="Bacteria"/>
</dbReference>
<keyword evidence="5" id="KW-0997">Cell inner membrane</keyword>
<evidence type="ECO:0000256" key="4">
    <source>
        <dbReference type="ARBA" id="ARBA00022475"/>
    </source>
</evidence>
<dbReference type="CDD" id="cd00082">
    <property type="entry name" value="HisKA"/>
    <property type="match status" value="1"/>
</dbReference>
<evidence type="ECO:0000256" key="5">
    <source>
        <dbReference type="ARBA" id="ARBA00022519"/>
    </source>
</evidence>
<dbReference type="InterPro" id="IPR029151">
    <property type="entry name" value="Sensor-like_sf"/>
</dbReference>
<dbReference type="KEGG" id="azc:AZC_3013"/>
<evidence type="ECO:0000256" key="13">
    <source>
        <dbReference type="ARBA" id="ARBA00023012"/>
    </source>
</evidence>
<proteinExistence type="predicted"/>
<gene>
    <name evidence="19" type="ordered locus">AZC_3013</name>
</gene>
<dbReference type="SUPFAM" id="SSF103190">
    <property type="entry name" value="Sensory domain-like"/>
    <property type="match status" value="1"/>
</dbReference>
<reference evidence="19 20" key="1">
    <citation type="journal article" date="2007" name="Appl. Environ. Microbiol.">
        <title>Rhizobial factors required for stem nodule maturation and maintenance in Sesbania rostrata-Azorhizobium caulinodans ORS571 symbiosis.</title>
        <authorList>
            <person name="Suzuki S."/>
            <person name="Aono T."/>
            <person name="Lee KB."/>
            <person name="Suzuki T."/>
            <person name="Liu CT."/>
            <person name="Miwa H."/>
            <person name="Wakao S."/>
            <person name="Iki T."/>
            <person name="Oyaizu H."/>
        </authorList>
    </citation>
    <scope>NUCLEOTIDE SEQUENCE [LARGE SCALE GENOMIC DNA]</scope>
    <source>
        <strain evidence="20">ATCC 43989 / DSM 5975 / JCM 20966 / LMG 6465 / NBRC 14845 / NCIMB 13405 / ORS 571</strain>
    </source>
</reference>